<reference evidence="1 2" key="1">
    <citation type="submission" date="2019-06" db="EMBL/GenBank/DDBJ databases">
        <title>Genomic Encyclopedia of Type Strains, Phase IV (KMG-V): Genome sequencing to study the core and pangenomes of soil and plant-associated prokaryotes.</title>
        <authorList>
            <person name="Whitman W."/>
        </authorList>
    </citation>
    <scope>NUCLEOTIDE SEQUENCE [LARGE SCALE GENOMIC DNA]</scope>
    <source>
        <strain evidence="1 2">BR 510</strain>
    </source>
</reference>
<organism evidence="1 2">
    <name type="scientific">Bradyrhizobium stylosanthis</name>
    <dbReference type="NCBI Taxonomy" id="1803665"/>
    <lineage>
        <taxon>Bacteria</taxon>
        <taxon>Pseudomonadati</taxon>
        <taxon>Pseudomonadota</taxon>
        <taxon>Alphaproteobacteria</taxon>
        <taxon>Hyphomicrobiales</taxon>
        <taxon>Nitrobacteraceae</taxon>
        <taxon>Bradyrhizobium</taxon>
    </lineage>
</organism>
<gene>
    <name evidence="1" type="ORF">FBZ96_102539</name>
</gene>
<dbReference type="Proteomes" id="UP000319949">
    <property type="component" value="Unassembled WGS sequence"/>
</dbReference>
<dbReference type="EMBL" id="VITK01000002">
    <property type="protein sequence ID" value="TWB04065.1"/>
    <property type="molecule type" value="Genomic_DNA"/>
</dbReference>
<dbReference type="RefSeq" id="WP_063684233.1">
    <property type="nucleotide sequence ID" value="NZ_LVEM01000001.1"/>
</dbReference>
<proteinExistence type="predicted"/>
<comment type="caution">
    <text evidence="1">The sequence shown here is derived from an EMBL/GenBank/DDBJ whole genome shotgun (WGS) entry which is preliminary data.</text>
</comment>
<evidence type="ECO:0000313" key="2">
    <source>
        <dbReference type="Proteomes" id="UP000319949"/>
    </source>
</evidence>
<sequence length="107" mass="11948">MSNVVPFNKCAAPTVAVAMERLRGISTEVESFVSRMQLEHLTPDEMERILRVFDTANACIRIVLSDFGKEPAINQLIKQSHEIKALIETARERIDQLVVAPSVVRSA</sequence>
<protein>
    <submittedName>
        <fullName evidence="1">Uncharacterized protein</fullName>
    </submittedName>
</protein>
<dbReference type="OrthoDB" id="9909274at2"/>
<name>A0A560E3X9_9BRAD</name>
<accession>A0A560E3X9</accession>
<dbReference type="AlphaFoldDB" id="A0A560E3X9"/>
<keyword evidence="2" id="KW-1185">Reference proteome</keyword>
<evidence type="ECO:0000313" key="1">
    <source>
        <dbReference type="EMBL" id="TWB04065.1"/>
    </source>
</evidence>